<gene>
    <name evidence="3" type="ORF">W822_12285</name>
</gene>
<keyword evidence="2" id="KW-0732">Signal</keyword>
<dbReference type="Gene3D" id="3.40.190.150">
    <property type="entry name" value="Bordetella uptake gene, domain 1"/>
    <property type="match status" value="1"/>
</dbReference>
<evidence type="ECO:0000313" key="3">
    <source>
        <dbReference type="EMBL" id="ETF02340.1"/>
    </source>
</evidence>
<reference evidence="3 4" key="1">
    <citation type="journal article" date="2014" name="Genome Announc.">
        <title>Draft Genome Sequence of Advenella kashmirensis Strain W13003, a Polycyclic Aromatic Hydrocarbon-Degrading Bacterium.</title>
        <authorList>
            <person name="Wang X."/>
            <person name="Jin D."/>
            <person name="Zhou L."/>
            <person name="Wu L."/>
            <person name="An W."/>
            <person name="Zhao L."/>
        </authorList>
    </citation>
    <scope>NUCLEOTIDE SEQUENCE [LARGE SCALE GENOMIC DNA]</scope>
    <source>
        <strain evidence="3 4">W13003</strain>
    </source>
</reference>
<comment type="similarity">
    <text evidence="1">Belongs to the UPF0065 (bug) family.</text>
</comment>
<dbReference type="InterPro" id="IPR005064">
    <property type="entry name" value="BUG"/>
</dbReference>
<evidence type="ECO:0000256" key="1">
    <source>
        <dbReference type="ARBA" id="ARBA00006987"/>
    </source>
</evidence>
<dbReference type="Pfam" id="PF03401">
    <property type="entry name" value="TctC"/>
    <property type="match status" value="1"/>
</dbReference>
<name>V8QSN6_9BURK</name>
<dbReference type="RefSeq" id="WP_024005423.1">
    <property type="nucleotide sequence ID" value="NZ_KI650980.1"/>
</dbReference>
<keyword evidence="4" id="KW-1185">Reference proteome</keyword>
<comment type="caution">
    <text evidence="3">The sequence shown here is derived from an EMBL/GenBank/DDBJ whole genome shotgun (WGS) entry which is preliminary data.</text>
</comment>
<protein>
    <submittedName>
        <fullName evidence="3">Uncharacterized protein</fullName>
    </submittedName>
</protein>
<dbReference type="Gene3D" id="3.40.190.10">
    <property type="entry name" value="Periplasmic binding protein-like II"/>
    <property type="match status" value="1"/>
</dbReference>
<dbReference type="InterPro" id="IPR042100">
    <property type="entry name" value="Bug_dom1"/>
</dbReference>
<evidence type="ECO:0000313" key="4">
    <source>
        <dbReference type="Proteomes" id="UP000018733"/>
    </source>
</evidence>
<dbReference type="HOGENOM" id="CLU_045683_1_2_4"/>
<dbReference type="PANTHER" id="PTHR42928">
    <property type="entry name" value="TRICARBOXYLATE-BINDING PROTEIN"/>
    <property type="match status" value="1"/>
</dbReference>
<dbReference type="SUPFAM" id="SSF53850">
    <property type="entry name" value="Periplasmic binding protein-like II"/>
    <property type="match status" value="1"/>
</dbReference>
<feature type="chain" id="PRO_5004771786" evidence="2">
    <location>
        <begin position="25"/>
        <end position="326"/>
    </location>
</feature>
<dbReference type="Proteomes" id="UP000018733">
    <property type="component" value="Unassembled WGS sequence"/>
</dbReference>
<dbReference type="EMBL" id="AYXT01000010">
    <property type="protein sequence ID" value="ETF02340.1"/>
    <property type="molecule type" value="Genomic_DNA"/>
</dbReference>
<dbReference type="PATRIC" id="fig|1424334.3.peg.2472"/>
<evidence type="ECO:0000256" key="2">
    <source>
        <dbReference type="SAM" id="SignalP"/>
    </source>
</evidence>
<dbReference type="CDD" id="cd07012">
    <property type="entry name" value="PBP2_Bug_TTT"/>
    <property type="match status" value="1"/>
</dbReference>
<dbReference type="PANTHER" id="PTHR42928:SF5">
    <property type="entry name" value="BLR1237 PROTEIN"/>
    <property type="match status" value="1"/>
</dbReference>
<sequence>MKSKLLSNTICALLLAVTPHIAMADAYPEQGKTLSIVVPFGPGGAADSIARLLAEKLQKKWKVNTVVENKPGGEFMVGAGAVANAKPDGYTMGLFTMGIIQSLIIRPKQQYDPFKDFAPIGMVGKTPLLLLVKGNSPIKTFKDLQHIATEKPESLQFSSCCTAMLFAVEMLKKDADLAGEHIPYKGSSPSVMAVISGDTSFTVDTPMAARSFLGSDGRLRALAVMWRERVPNLKDIPDLNEVGVPGKWELDTWYAMTFPRNTPTAIVTKANQELNEILAMPDVQKKLEEFYIYADPMSADDLAKRMKSDFERYSILVKENNLQFGQ</sequence>
<dbReference type="OrthoDB" id="8678477at2"/>
<dbReference type="STRING" id="1424334.W822_12285"/>
<dbReference type="AlphaFoldDB" id="V8QSN6"/>
<organism evidence="3 4">
    <name type="scientific">Advenella kashmirensis W13003</name>
    <dbReference type="NCBI Taxonomy" id="1424334"/>
    <lineage>
        <taxon>Bacteria</taxon>
        <taxon>Pseudomonadati</taxon>
        <taxon>Pseudomonadota</taxon>
        <taxon>Betaproteobacteria</taxon>
        <taxon>Burkholderiales</taxon>
        <taxon>Alcaligenaceae</taxon>
    </lineage>
</organism>
<proteinExistence type="inferred from homology"/>
<accession>V8QSN6</accession>
<dbReference type="eggNOG" id="COG3181">
    <property type="taxonomic scope" value="Bacteria"/>
</dbReference>
<feature type="signal peptide" evidence="2">
    <location>
        <begin position="1"/>
        <end position="24"/>
    </location>
</feature>
<dbReference type="PIRSF" id="PIRSF017082">
    <property type="entry name" value="YflP"/>
    <property type="match status" value="1"/>
</dbReference>